<evidence type="ECO:0000313" key="2">
    <source>
        <dbReference type="EMBL" id="ADQ41610.1"/>
    </source>
</evidence>
<sequence>MPRPVIEELLENLIYDAVVEHREELENNQEWCRTKEEFENLVREIKKNIEILTSTAEDEQKVLDLINKLLDRHMYLMNLAELNSYRNGFHDGARLILMILSGDIIRT</sequence>
<dbReference type="EMBL" id="CP002326">
    <property type="protein sequence ID" value="ADQ41610.1"/>
    <property type="molecule type" value="Genomic_DNA"/>
</dbReference>
<evidence type="ECO:0000256" key="1">
    <source>
        <dbReference type="SAM" id="Coils"/>
    </source>
</evidence>
<proteinExistence type="predicted"/>
<reference key="1">
    <citation type="submission" date="2010-11" db="EMBL/GenBank/DDBJ databases">
        <title>Complete sequence of chromosome of Caldicellulosiruptor kristjanssonii 177R1B.</title>
        <authorList>
            <consortium name="US DOE Joint Genome Institute"/>
            <person name="Lucas S."/>
            <person name="Copeland A."/>
            <person name="Lapidus A."/>
            <person name="Cheng J.-F."/>
            <person name="Bruce D."/>
            <person name="Goodwin L."/>
            <person name="Pitluck S."/>
            <person name="Davenport K."/>
            <person name="Detter J.C."/>
            <person name="Han C."/>
            <person name="Tapia R."/>
            <person name="Land M."/>
            <person name="Hauser L."/>
            <person name="Jeffries C."/>
            <person name="Kyrpides N."/>
            <person name="Ivanova N."/>
            <person name="Mikhailova N."/>
            <person name="Blumer-Schuette S.E."/>
            <person name="Kelly R.M."/>
            <person name="Woyke T."/>
        </authorList>
    </citation>
    <scope>NUCLEOTIDE SEQUENCE</scope>
    <source>
        <strain>177R1B</strain>
    </source>
</reference>
<reference evidence="2 3" key="2">
    <citation type="journal article" date="2011" name="J. Bacteriol.">
        <title>Complete genome sequences for the anaerobic, extremely thermophilic plant biomass-degrading bacteria Caldicellulosiruptor hydrothermalis, Caldicellulosiruptor kristjanssonii, Caldicellulosiruptor kronotskyensis, Caldicellulosiruptor owensenis, and Caldicellulosiruptor lactoaceticus.</title>
        <authorList>
            <person name="Blumer-Schuette S.E."/>
            <person name="Ozdemir I."/>
            <person name="Mistry D."/>
            <person name="Lucas S."/>
            <person name="Lapidus A."/>
            <person name="Cheng J.F."/>
            <person name="Goodwin L.A."/>
            <person name="Pitluck S."/>
            <person name="Land M.L."/>
            <person name="Hauser L.J."/>
            <person name="Woyke T."/>
            <person name="Mikhailova N."/>
            <person name="Pati A."/>
            <person name="Kyrpides N.C."/>
            <person name="Ivanova N."/>
            <person name="Detter J.C."/>
            <person name="Walston-Davenport K."/>
            <person name="Han S."/>
            <person name="Adams M.W."/>
            <person name="Kelly R.M."/>
        </authorList>
    </citation>
    <scope>NUCLEOTIDE SEQUENCE [LARGE SCALE GENOMIC DNA]</scope>
    <source>
        <strain evidence="3">ATCC 700853 / DSM 12137 / I77R1B</strain>
    </source>
</reference>
<accession>E4S5V0</accession>
<feature type="coiled-coil region" evidence="1">
    <location>
        <begin position="28"/>
        <end position="55"/>
    </location>
</feature>
<evidence type="ECO:0000313" key="3">
    <source>
        <dbReference type="Proteomes" id="UP000009256"/>
    </source>
</evidence>
<keyword evidence="1" id="KW-0175">Coiled coil</keyword>
<organism evidence="2 3">
    <name type="scientific">Caldicellulosiruptor acetigenus (strain ATCC 700853 / DSM 12137 / I77R1B)</name>
    <name type="common">Caldicellulosiruptor kristjanssonii</name>
    <dbReference type="NCBI Taxonomy" id="632335"/>
    <lineage>
        <taxon>Bacteria</taxon>
        <taxon>Bacillati</taxon>
        <taxon>Bacillota</taxon>
        <taxon>Bacillota incertae sedis</taxon>
        <taxon>Caldicellulosiruptorales</taxon>
        <taxon>Caldicellulosiruptoraceae</taxon>
        <taxon>Caldicellulosiruptor</taxon>
    </lineage>
</organism>
<dbReference type="RefSeq" id="WP_013433331.1">
    <property type="nucleotide sequence ID" value="NC_014721.1"/>
</dbReference>
<keyword evidence="3" id="KW-1185">Reference proteome</keyword>
<dbReference type="OrthoDB" id="1716753at2"/>
<gene>
    <name evidence="2" type="ordered locus">Calkr_2145</name>
</gene>
<protein>
    <submittedName>
        <fullName evidence="2">Uncharacterized protein</fullName>
    </submittedName>
</protein>
<dbReference type="KEGG" id="cki:Calkr_2145"/>
<dbReference type="STRING" id="632335.Calkr_2145"/>
<dbReference type="Pfam" id="PF20648">
    <property type="entry name" value="DUF6809"/>
    <property type="match status" value="1"/>
</dbReference>
<name>E4S5V0_CALA7</name>
<dbReference type="Proteomes" id="UP000009256">
    <property type="component" value="Chromosome"/>
</dbReference>
<dbReference type="InterPro" id="IPR049215">
    <property type="entry name" value="DUF6809"/>
</dbReference>
<dbReference type="HOGENOM" id="CLU_175351_0_0_9"/>
<dbReference type="AlphaFoldDB" id="E4S5V0"/>